<feature type="chain" id="PRO_5042225647" evidence="1">
    <location>
        <begin position="16"/>
        <end position="213"/>
    </location>
</feature>
<reference evidence="2" key="1">
    <citation type="submission" date="2023-01" db="EMBL/GenBank/DDBJ databases">
        <title>Metagenome sequencing of chrysophaentin producing Chrysophaeum taylorii.</title>
        <authorList>
            <person name="Davison J."/>
            <person name="Bewley C."/>
        </authorList>
    </citation>
    <scope>NUCLEOTIDE SEQUENCE</scope>
    <source>
        <strain evidence="2">NIES-1699</strain>
    </source>
</reference>
<gene>
    <name evidence="2" type="ORF">CTAYLR_007639</name>
</gene>
<name>A0AAD7UFD0_9STRA</name>
<evidence type="ECO:0000256" key="1">
    <source>
        <dbReference type="SAM" id="SignalP"/>
    </source>
</evidence>
<proteinExistence type="predicted"/>
<dbReference type="Proteomes" id="UP001230188">
    <property type="component" value="Unassembled WGS sequence"/>
</dbReference>
<organism evidence="2 3">
    <name type="scientific">Chrysophaeum taylorii</name>
    <dbReference type="NCBI Taxonomy" id="2483200"/>
    <lineage>
        <taxon>Eukaryota</taxon>
        <taxon>Sar</taxon>
        <taxon>Stramenopiles</taxon>
        <taxon>Ochrophyta</taxon>
        <taxon>Pelagophyceae</taxon>
        <taxon>Pelagomonadales</taxon>
        <taxon>Pelagomonadaceae</taxon>
        <taxon>Chrysophaeum</taxon>
    </lineage>
</organism>
<dbReference type="EMBL" id="JAQMWT010000328">
    <property type="protein sequence ID" value="KAJ8604579.1"/>
    <property type="molecule type" value="Genomic_DNA"/>
</dbReference>
<dbReference type="Gene3D" id="1.25.40.10">
    <property type="entry name" value="Tetratricopeptide repeat domain"/>
    <property type="match status" value="1"/>
</dbReference>
<comment type="caution">
    <text evidence="2">The sequence shown here is derived from an EMBL/GenBank/DDBJ whole genome shotgun (WGS) entry which is preliminary data.</text>
</comment>
<dbReference type="GO" id="GO:0009507">
    <property type="term" value="C:chloroplast"/>
    <property type="evidence" value="ECO:0007669"/>
    <property type="project" value="TreeGrafter"/>
</dbReference>
<dbReference type="SUPFAM" id="SSF48452">
    <property type="entry name" value="TPR-like"/>
    <property type="match status" value="1"/>
</dbReference>
<keyword evidence="1" id="KW-0732">Signal</keyword>
<dbReference type="AlphaFoldDB" id="A0AAD7UFD0"/>
<feature type="signal peptide" evidence="1">
    <location>
        <begin position="1"/>
        <end position="15"/>
    </location>
</feature>
<sequence>MQVITLFAALSRRAAVVWPAAASAASSPRALVQQGMDAFSEARIEESILAFDAAAKLEPKLATRLWQRGLSLYYANRFEDAAAQFASDVAENPNDTEESIWNYLALARARGPRSARKQLIVISGERRPVMRLVYAMVETGDEAEVAAVATSGTAAPIDRFYAALYLGLYAEAQGDARASEGWIDTALHTSDFSYSRDYMLALAKVHAKLRRKL</sequence>
<keyword evidence="3" id="KW-1185">Reference proteome</keyword>
<evidence type="ECO:0000313" key="3">
    <source>
        <dbReference type="Proteomes" id="UP001230188"/>
    </source>
</evidence>
<evidence type="ECO:0000313" key="2">
    <source>
        <dbReference type="EMBL" id="KAJ8604579.1"/>
    </source>
</evidence>
<accession>A0AAD7UFD0</accession>
<dbReference type="PANTHER" id="PTHR47908:SF2">
    <property type="entry name" value="TETRATRICOPEPTIDE REPEAT (TPR)-LIKE SUPERFAMILY PROTEIN"/>
    <property type="match status" value="1"/>
</dbReference>
<protein>
    <submittedName>
        <fullName evidence="2">Uncharacterized protein</fullName>
    </submittedName>
</protein>
<dbReference type="InterPro" id="IPR011990">
    <property type="entry name" value="TPR-like_helical_dom_sf"/>
</dbReference>
<dbReference type="PANTHER" id="PTHR47908">
    <property type="match status" value="1"/>
</dbReference>